<reference evidence="2" key="1">
    <citation type="submission" date="2018-05" db="EMBL/GenBank/DDBJ databases">
        <authorList>
            <person name="Lanie J.A."/>
            <person name="Ng W.-L."/>
            <person name="Kazmierczak K.M."/>
            <person name="Andrzejewski T.M."/>
            <person name="Davidsen T.M."/>
            <person name="Wayne K.J."/>
            <person name="Tettelin H."/>
            <person name="Glass J.I."/>
            <person name="Rusch D."/>
            <person name="Podicherti R."/>
            <person name="Tsui H.-C.T."/>
            <person name="Winkler M.E."/>
        </authorList>
    </citation>
    <scope>NUCLEOTIDE SEQUENCE</scope>
</reference>
<feature type="domain" description="AB hydrolase-1" evidence="1">
    <location>
        <begin position="92"/>
        <end position="164"/>
    </location>
</feature>
<protein>
    <recommendedName>
        <fullName evidence="1">AB hydrolase-1 domain-containing protein</fullName>
    </recommendedName>
</protein>
<dbReference type="Gene3D" id="3.40.50.1820">
    <property type="entry name" value="alpha/beta hydrolase"/>
    <property type="match status" value="1"/>
</dbReference>
<dbReference type="AlphaFoldDB" id="A0A382E7U8"/>
<proteinExistence type="predicted"/>
<name>A0A382E7U8_9ZZZZ</name>
<organism evidence="2">
    <name type="scientific">marine metagenome</name>
    <dbReference type="NCBI Taxonomy" id="408172"/>
    <lineage>
        <taxon>unclassified sequences</taxon>
        <taxon>metagenomes</taxon>
        <taxon>ecological metagenomes</taxon>
    </lineage>
</organism>
<dbReference type="EMBL" id="UINC01043049">
    <property type="protein sequence ID" value="SVB46515.1"/>
    <property type="molecule type" value="Genomic_DNA"/>
</dbReference>
<accession>A0A382E7U8</accession>
<evidence type="ECO:0000259" key="1">
    <source>
        <dbReference type="Pfam" id="PF12697"/>
    </source>
</evidence>
<dbReference type="Pfam" id="PF12697">
    <property type="entry name" value="Abhydrolase_6"/>
    <property type="match status" value="1"/>
</dbReference>
<dbReference type="InterPro" id="IPR000073">
    <property type="entry name" value="AB_hydrolase_1"/>
</dbReference>
<dbReference type="SUPFAM" id="SSF53474">
    <property type="entry name" value="alpha/beta-Hydrolases"/>
    <property type="match status" value="1"/>
</dbReference>
<gene>
    <name evidence="2" type="ORF">METZ01_LOCUS199369</name>
</gene>
<dbReference type="InterPro" id="IPR029058">
    <property type="entry name" value="AB_hydrolase_fold"/>
</dbReference>
<evidence type="ECO:0000313" key="2">
    <source>
        <dbReference type="EMBL" id="SVB46515.1"/>
    </source>
</evidence>
<sequence length="248" mass="25903">MVSAARLCVPSTSVVGARCDRLPTVDTRSAQELLAPLATQQTDLGGGRRLIETYTLEGQLGLLWQGPSDAEDVVLCAAGGMGGYLGPADGLYTRLGETLAGADTAVVCVDYRRPSHLESSLLDLAATADRAVQQGARRFVVLGHSFGGAVAIQAGCALGPYCAGVATFATQSAGCEQAGQLAAPLLLFHGAQDRILGPENSEIVRSLAGQGEVRVFDGADHLLTEVADELRDLMAAWIPDRFAEHRAD</sequence>